<accession>A0ABQ6FYQ4</accession>
<gene>
    <name evidence="3" type="ORF">KDH_55740</name>
</gene>
<dbReference type="Gene3D" id="3.40.50.2300">
    <property type="match status" value="1"/>
</dbReference>
<evidence type="ECO:0000256" key="1">
    <source>
        <dbReference type="PROSITE-ProRule" id="PRU00169"/>
    </source>
</evidence>
<dbReference type="InterPro" id="IPR011006">
    <property type="entry name" value="CheY-like_superfamily"/>
</dbReference>
<evidence type="ECO:0000313" key="4">
    <source>
        <dbReference type="Proteomes" id="UP001344906"/>
    </source>
</evidence>
<dbReference type="PROSITE" id="PS50110">
    <property type="entry name" value="RESPONSE_REGULATORY"/>
    <property type="match status" value="1"/>
</dbReference>
<proteinExistence type="predicted"/>
<sequence length="66" mass="7260">MHEGIYEPPIVLIVDDDIPITEVLALVVEGLGYQPLVAWNGQQALALARKHWPSHVSTGQSLCLRT</sequence>
<name>A0ABQ6FYQ4_9CHLR</name>
<organism evidence="3 4">
    <name type="scientific">Dictyobacter halimunensis</name>
    <dbReference type="NCBI Taxonomy" id="3026934"/>
    <lineage>
        <taxon>Bacteria</taxon>
        <taxon>Bacillati</taxon>
        <taxon>Chloroflexota</taxon>
        <taxon>Ktedonobacteria</taxon>
        <taxon>Ktedonobacterales</taxon>
        <taxon>Dictyobacteraceae</taxon>
        <taxon>Dictyobacter</taxon>
    </lineage>
</organism>
<evidence type="ECO:0000313" key="3">
    <source>
        <dbReference type="EMBL" id="GLV58744.1"/>
    </source>
</evidence>
<reference evidence="3 4" key="1">
    <citation type="submission" date="2023-02" db="EMBL/GenBank/DDBJ databases">
        <title>Dictyobacter halimunensis sp. nov., a new member of the class Ktedonobacteria from forest soil in a geothermal area.</title>
        <authorList>
            <person name="Rachmania M.K."/>
            <person name="Ningsih F."/>
            <person name="Sakai Y."/>
            <person name="Yabe S."/>
            <person name="Yokota A."/>
            <person name="Sjamsuridzal W."/>
        </authorList>
    </citation>
    <scope>NUCLEOTIDE SEQUENCE [LARGE SCALE GENOMIC DNA]</scope>
    <source>
        <strain evidence="3 4">S3.2.2.5</strain>
    </source>
</reference>
<keyword evidence="4" id="KW-1185">Reference proteome</keyword>
<evidence type="ECO:0000259" key="2">
    <source>
        <dbReference type="PROSITE" id="PS50110"/>
    </source>
</evidence>
<dbReference type="RefSeq" id="WP_338255076.1">
    <property type="nucleotide sequence ID" value="NZ_BSRI01000002.1"/>
</dbReference>
<comment type="caution">
    <text evidence="3">The sequence shown here is derived from an EMBL/GenBank/DDBJ whole genome shotgun (WGS) entry which is preliminary data.</text>
</comment>
<dbReference type="Proteomes" id="UP001344906">
    <property type="component" value="Unassembled WGS sequence"/>
</dbReference>
<protein>
    <recommendedName>
        <fullName evidence="2">Response regulatory domain-containing protein</fullName>
    </recommendedName>
</protein>
<feature type="domain" description="Response regulatory" evidence="2">
    <location>
        <begin position="10"/>
        <end position="66"/>
    </location>
</feature>
<comment type="caution">
    <text evidence="1">Lacks conserved residue(s) required for the propagation of feature annotation.</text>
</comment>
<dbReference type="InterPro" id="IPR001789">
    <property type="entry name" value="Sig_transdc_resp-reg_receiver"/>
</dbReference>
<dbReference type="SUPFAM" id="SSF52172">
    <property type="entry name" value="CheY-like"/>
    <property type="match status" value="1"/>
</dbReference>
<dbReference type="EMBL" id="BSRI01000002">
    <property type="protein sequence ID" value="GLV58744.1"/>
    <property type="molecule type" value="Genomic_DNA"/>
</dbReference>